<dbReference type="GO" id="GO:0004605">
    <property type="term" value="F:phosphatidate cytidylyltransferase activity"/>
    <property type="evidence" value="ECO:0007669"/>
    <property type="project" value="UniProtKB-EC"/>
</dbReference>
<evidence type="ECO:0000313" key="20">
    <source>
        <dbReference type="EMBL" id="MBB3926296.1"/>
    </source>
</evidence>
<keyword evidence="10 18" id="KW-0808">Transferase</keyword>
<dbReference type="PANTHER" id="PTHR46382:SF1">
    <property type="entry name" value="PHOSPHATIDATE CYTIDYLYLTRANSFERASE"/>
    <property type="match status" value="1"/>
</dbReference>
<dbReference type="RefSeq" id="WP_246343506.1">
    <property type="nucleotide sequence ID" value="NZ_BSPS01000052.1"/>
</dbReference>
<evidence type="ECO:0000256" key="7">
    <source>
        <dbReference type="ARBA" id="ARBA00019373"/>
    </source>
</evidence>
<keyword evidence="11 18" id="KW-0812">Transmembrane</keyword>
<comment type="caution">
    <text evidence="20">The sequence shown here is derived from an EMBL/GenBank/DDBJ whole genome shotgun (WGS) entry which is preliminary data.</text>
</comment>
<evidence type="ECO:0000256" key="15">
    <source>
        <dbReference type="ARBA" id="ARBA00023136"/>
    </source>
</evidence>
<comment type="pathway">
    <text evidence="4">Lipid metabolism.</text>
</comment>
<evidence type="ECO:0000256" key="12">
    <source>
        <dbReference type="ARBA" id="ARBA00022695"/>
    </source>
</evidence>
<evidence type="ECO:0000256" key="13">
    <source>
        <dbReference type="ARBA" id="ARBA00022989"/>
    </source>
</evidence>
<keyword evidence="12 18" id="KW-0548">Nucleotidyltransferase</keyword>
<dbReference type="PANTHER" id="PTHR46382">
    <property type="entry name" value="PHOSPHATIDATE CYTIDYLYLTRANSFERASE"/>
    <property type="match status" value="1"/>
</dbReference>
<feature type="transmembrane region" description="Helical" evidence="19">
    <location>
        <begin position="46"/>
        <end position="66"/>
    </location>
</feature>
<feature type="transmembrane region" description="Helical" evidence="19">
    <location>
        <begin position="98"/>
        <end position="116"/>
    </location>
</feature>
<dbReference type="EMBL" id="JACIDT010000006">
    <property type="protein sequence ID" value="MBB3926296.1"/>
    <property type="molecule type" value="Genomic_DNA"/>
</dbReference>
<evidence type="ECO:0000256" key="16">
    <source>
        <dbReference type="ARBA" id="ARBA00023209"/>
    </source>
</evidence>
<evidence type="ECO:0000256" key="6">
    <source>
        <dbReference type="ARBA" id="ARBA00012487"/>
    </source>
</evidence>
<keyword evidence="21" id="KW-1185">Reference proteome</keyword>
<evidence type="ECO:0000256" key="14">
    <source>
        <dbReference type="ARBA" id="ARBA00023098"/>
    </source>
</evidence>
<dbReference type="InterPro" id="IPR000374">
    <property type="entry name" value="PC_trans"/>
</dbReference>
<dbReference type="GO" id="GO:0016024">
    <property type="term" value="P:CDP-diacylglycerol biosynthetic process"/>
    <property type="evidence" value="ECO:0007669"/>
    <property type="project" value="UniProtKB-UniPathway"/>
</dbReference>
<evidence type="ECO:0000256" key="2">
    <source>
        <dbReference type="ARBA" id="ARBA00004651"/>
    </source>
</evidence>
<evidence type="ECO:0000256" key="8">
    <source>
        <dbReference type="ARBA" id="ARBA00022475"/>
    </source>
</evidence>
<reference evidence="20 21" key="1">
    <citation type="submission" date="2020-08" db="EMBL/GenBank/DDBJ databases">
        <title>Genomic Encyclopedia of Type Strains, Phase IV (KMG-IV): sequencing the most valuable type-strain genomes for metagenomic binning, comparative biology and taxonomic classification.</title>
        <authorList>
            <person name="Goeker M."/>
        </authorList>
    </citation>
    <scope>NUCLEOTIDE SEQUENCE [LARGE SCALE GENOMIC DNA]</scope>
    <source>
        <strain evidence="20 21">DSM 26189</strain>
    </source>
</reference>
<evidence type="ECO:0000256" key="9">
    <source>
        <dbReference type="ARBA" id="ARBA00022516"/>
    </source>
</evidence>
<dbReference type="UniPathway" id="UPA00557">
    <property type="reaction ID" value="UER00614"/>
</dbReference>
<feature type="transmembrane region" description="Helical" evidence="19">
    <location>
        <begin position="136"/>
        <end position="156"/>
    </location>
</feature>
<gene>
    <name evidence="20" type="ORF">GGR43_002013</name>
</gene>
<protein>
    <recommendedName>
        <fullName evidence="7 18">Phosphatidate cytidylyltransferase</fullName>
        <ecNumber evidence="6 18">2.7.7.41</ecNumber>
    </recommendedName>
</protein>
<organism evidence="20 21">
    <name type="scientific">Sphingobium jiangsuense</name>
    <dbReference type="NCBI Taxonomy" id="870476"/>
    <lineage>
        <taxon>Bacteria</taxon>
        <taxon>Pseudomonadati</taxon>
        <taxon>Pseudomonadota</taxon>
        <taxon>Alphaproteobacteria</taxon>
        <taxon>Sphingomonadales</taxon>
        <taxon>Sphingomonadaceae</taxon>
        <taxon>Sphingobium</taxon>
    </lineage>
</organism>
<dbReference type="EC" id="2.7.7.41" evidence="6 18"/>
<evidence type="ECO:0000256" key="11">
    <source>
        <dbReference type="ARBA" id="ARBA00022692"/>
    </source>
</evidence>
<keyword evidence="15 19" id="KW-0472">Membrane</keyword>
<evidence type="ECO:0000256" key="17">
    <source>
        <dbReference type="ARBA" id="ARBA00023264"/>
    </source>
</evidence>
<dbReference type="Proteomes" id="UP000571950">
    <property type="component" value="Unassembled WGS sequence"/>
</dbReference>
<evidence type="ECO:0000256" key="19">
    <source>
        <dbReference type="SAM" id="Phobius"/>
    </source>
</evidence>
<dbReference type="PROSITE" id="PS01315">
    <property type="entry name" value="CDS"/>
    <property type="match status" value="1"/>
</dbReference>
<comment type="catalytic activity">
    <reaction evidence="1 18">
        <text>a 1,2-diacyl-sn-glycero-3-phosphate + CTP + H(+) = a CDP-1,2-diacyl-sn-glycerol + diphosphate</text>
        <dbReference type="Rhea" id="RHEA:16229"/>
        <dbReference type="ChEBI" id="CHEBI:15378"/>
        <dbReference type="ChEBI" id="CHEBI:33019"/>
        <dbReference type="ChEBI" id="CHEBI:37563"/>
        <dbReference type="ChEBI" id="CHEBI:58332"/>
        <dbReference type="ChEBI" id="CHEBI:58608"/>
        <dbReference type="EC" id="2.7.7.41"/>
    </reaction>
</comment>
<comment type="subcellular location">
    <subcellularLocation>
        <location evidence="2">Cell membrane</location>
        <topology evidence="2">Multi-pass membrane protein</topology>
    </subcellularLocation>
</comment>
<proteinExistence type="inferred from homology"/>
<keyword evidence="9" id="KW-0444">Lipid biosynthesis</keyword>
<keyword evidence="8" id="KW-1003">Cell membrane</keyword>
<name>A0A7W6BG20_9SPHN</name>
<feature type="transmembrane region" description="Helical" evidence="19">
    <location>
        <begin position="73"/>
        <end position="92"/>
    </location>
</feature>
<evidence type="ECO:0000256" key="1">
    <source>
        <dbReference type="ARBA" id="ARBA00001698"/>
    </source>
</evidence>
<keyword evidence="13 19" id="KW-1133">Transmembrane helix</keyword>
<keyword evidence="14" id="KW-0443">Lipid metabolism</keyword>
<dbReference type="AlphaFoldDB" id="A0A7W6BG20"/>
<comment type="pathway">
    <text evidence="3 18">Phospholipid metabolism; CDP-diacylglycerol biosynthesis; CDP-diacylglycerol from sn-glycerol 3-phosphate: step 3/3.</text>
</comment>
<dbReference type="GO" id="GO:0005886">
    <property type="term" value="C:plasma membrane"/>
    <property type="evidence" value="ECO:0007669"/>
    <property type="project" value="UniProtKB-SubCell"/>
</dbReference>
<evidence type="ECO:0000256" key="3">
    <source>
        <dbReference type="ARBA" id="ARBA00005119"/>
    </source>
</evidence>
<evidence type="ECO:0000256" key="4">
    <source>
        <dbReference type="ARBA" id="ARBA00005189"/>
    </source>
</evidence>
<evidence type="ECO:0000256" key="18">
    <source>
        <dbReference type="RuleBase" id="RU003938"/>
    </source>
</evidence>
<dbReference type="Pfam" id="PF01148">
    <property type="entry name" value="CTP_transf_1"/>
    <property type="match status" value="1"/>
</dbReference>
<keyword evidence="17" id="KW-1208">Phospholipid metabolism</keyword>
<evidence type="ECO:0000313" key="21">
    <source>
        <dbReference type="Proteomes" id="UP000571950"/>
    </source>
</evidence>
<accession>A0A7W6BG20</accession>
<evidence type="ECO:0000256" key="10">
    <source>
        <dbReference type="ARBA" id="ARBA00022679"/>
    </source>
</evidence>
<feature type="transmembrane region" description="Helical" evidence="19">
    <location>
        <begin position="21"/>
        <end position="40"/>
    </location>
</feature>
<comment type="similarity">
    <text evidence="5 18">Belongs to the CDS family.</text>
</comment>
<feature type="transmembrane region" description="Helical" evidence="19">
    <location>
        <begin position="176"/>
        <end position="198"/>
    </location>
</feature>
<keyword evidence="16" id="KW-0594">Phospholipid biosynthesis</keyword>
<evidence type="ECO:0000256" key="5">
    <source>
        <dbReference type="ARBA" id="ARBA00010185"/>
    </source>
</evidence>
<sequence>MTGRPEMPGGTPRPAGGDLRIRVLSAAVMLLVAGTALGIGGLPLRLFIVAVGIGLLYEFAGLVRGFATSVGQVFFWMLGGVAYIGLACFTLLSMPALMRWTLIAAVIAVDTGAYFAGRRFGGPKIAPAISPSKTWAGLFGGMAGASLVLLAVWFLVTLRIVDAYHMGYSPVGIVERYPLATAGMVVAGCVLAVVAQAGDFFESWMKRRAGVKDSGALIPGHGGLFDRVDGLLAVSAVTGVLMGPGLI</sequence>